<accession>A0AA36G7P9</accession>
<gene>
    <name evidence="1" type="ORF">MSPICULIGERA_LOCUS20486</name>
</gene>
<sequence length="121" mass="13762">MNADQLVDGGRTDTLNRKVLIRAGVASRIDLLFILSNKLIPKLACYKFPYQELRVDFVKSLHYSDPPTCCNPHLRLVAVYRDGSLTRQTAPAARLLEESEAPLFQTVNNAEDEFDNEEDYM</sequence>
<dbReference type="Proteomes" id="UP001177023">
    <property type="component" value="Unassembled WGS sequence"/>
</dbReference>
<dbReference type="AlphaFoldDB" id="A0AA36G7P9"/>
<reference evidence="1" key="1">
    <citation type="submission" date="2023-06" db="EMBL/GenBank/DDBJ databases">
        <authorList>
            <person name="Delattre M."/>
        </authorList>
    </citation>
    <scope>NUCLEOTIDE SEQUENCE</scope>
    <source>
        <strain evidence="1">AF72</strain>
    </source>
</reference>
<evidence type="ECO:0000313" key="1">
    <source>
        <dbReference type="EMBL" id="CAJ0582350.1"/>
    </source>
</evidence>
<comment type="caution">
    <text evidence="1">The sequence shown here is derived from an EMBL/GenBank/DDBJ whole genome shotgun (WGS) entry which is preliminary data.</text>
</comment>
<dbReference type="EMBL" id="CATQJA010002664">
    <property type="protein sequence ID" value="CAJ0582350.1"/>
    <property type="molecule type" value="Genomic_DNA"/>
</dbReference>
<proteinExistence type="predicted"/>
<evidence type="ECO:0000313" key="2">
    <source>
        <dbReference type="Proteomes" id="UP001177023"/>
    </source>
</evidence>
<feature type="non-terminal residue" evidence="1">
    <location>
        <position position="1"/>
    </location>
</feature>
<name>A0AA36G7P9_9BILA</name>
<protein>
    <submittedName>
        <fullName evidence="1">Uncharacterized protein</fullName>
    </submittedName>
</protein>
<organism evidence="1 2">
    <name type="scientific">Mesorhabditis spiculigera</name>
    <dbReference type="NCBI Taxonomy" id="96644"/>
    <lineage>
        <taxon>Eukaryota</taxon>
        <taxon>Metazoa</taxon>
        <taxon>Ecdysozoa</taxon>
        <taxon>Nematoda</taxon>
        <taxon>Chromadorea</taxon>
        <taxon>Rhabditida</taxon>
        <taxon>Rhabditina</taxon>
        <taxon>Rhabditomorpha</taxon>
        <taxon>Rhabditoidea</taxon>
        <taxon>Rhabditidae</taxon>
        <taxon>Mesorhabditinae</taxon>
        <taxon>Mesorhabditis</taxon>
    </lineage>
</organism>
<keyword evidence="2" id="KW-1185">Reference proteome</keyword>